<gene>
    <name evidence="8" type="ORF">CAMPLR22A2D_LOCUS4032</name>
</gene>
<dbReference type="InterPro" id="IPR036397">
    <property type="entry name" value="RNaseH_sf"/>
</dbReference>
<dbReference type="PANTHER" id="PTHR48475:SF2">
    <property type="entry name" value="RIBONUCLEASE H"/>
    <property type="match status" value="1"/>
</dbReference>
<keyword evidence="3" id="KW-0540">Nuclease</keyword>
<dbReference type="EMBL" id="LS480641">
    <property type="protein sequence ID" value="SPT19417.1"/>
    <property type="molecule type" value="Genomic_DNA"/>
</dbReference>
<dbReference type="GO" id="GO:0015074">
    <property type="term" value="P:DNA integration"/>
    <property type="evidence" value="ECO:0007669"/>
    <property type="project" value="InterPro"/>
</dbReference>
<evidence type="ECO:0000256" key="1">
    <source>
        <dbReference type="ARBA" id="ARBA00022679"/>
    </source>
</evidence>
<keyword evidence="1" id="KW-0808">Transferase</keyword>
<dbReference type="PANTHER" id="PTHR48475">
    <property type="entry name" value="RIBONUCLEASE H"/>
    <property type="match status" value="1"/>
</dbReference>
<dbReference type="Proteomes" id="UP000280104">
    <property type="component" value="Chromosome II"/>
</dbReference>
<dbReference type="Pfam" id="PF17917">
    <property type="entry name" value="RT_RNaseH"/>
    <property type="match status" value="1"/>
</dbReference>
<name>A0A7H4LLC9_WHEAT</name>
<evidence type="ECO:0000313" key="9">
    <source>
        <dbReference type="Proteomes" id="UP000280104"/>
    </source>
</evidence>
<evidence type="ECO:0000256" key="2">
    <source>
        <dbReference type="ARBA" id="ARBA00022695"/>
    </source>
</evidence>
<feature type="domain" description="Integrase catalytic" evidence="7">
    <location>
        <begin position="69"/>
        <end position="246"/>
    </location>
</feature>
<proteinExistence type="predicted"/>
<reference evidence="8 9" key="1">
    <citation type="submission" date="2018-05" db="EMBL/GenBank/DDBJ databases">
        <authorList>
            <person name="Thind KAUR A."/>
        </authorList>
    </citation>
    <scope>NUCLEOTIDE SEQUENCE [LARGE SCALE GENOMIC DNA]</scope>
</reference>
<keyword evidence="5" id="KW-0378">Hydrolase</keyword>
<dbReference type="PROSITE" id="PS50994">
    <property type="entry name" value="INTEGRASE"/>
    <property type="match status" value="1"/>
</dbReference>
<dbReference type="InterPro" id="IPR041373">
    <property type="entry name" value="RT_RNaseH"/>
</dbReference>
<dbReference type="GO" id="GO:0003676">
    <property type="term" value="F:nucleic acid binding"/>
    <property type="evidence" value="ECO:0007669"/>
    <property type="project" value="InterPro"/>
</dbReference>
<evidence type="ECO:0000256" key="4">
    <source>
        <dbReference type="ARBA" id="ARBA00022759"/>
    </source>
</evidence>
<sequence>MLTTPPVLAAPTEKEPMLLYISATSRVYLHYQKMCYGVYFAAKKLKPYFQEHPITVVCTALLAEIIGSRDASGRVAKWAIALAPYTILYQPRTAIKSQALADFLADWAETQYLPPAPDSTHWRMHFDGSKMCTGLGAGIVLTSPKGDKLSIITDNGTNFSKGALARFYATQGIRLDLASVAHPQSNGQVERANGLILSGIKPRLLVPLERSASYWLDELTAVLWSLRTTPNKSTGYTPSFLVYGAEDVIPTDIEFDSPRVTMYTEAEAKEAREDGIDLLEEGRLLALSRSAIYQQGLRRYHNRKVKPRSFQEGDLVLRLIQRTDGQLKLSAPWEGPFVISNALGNDSYYLIDAQKPKARKRDDSGKESERPWNANLLRRFYS</sequence>
<dbReference type="AlphaFoldDB" id="A0A7H4LLC9"/>
<dbReference type="Gene3D" id="3.30.420.10">
    <property type="entry name" value="Ribonuclease H-like superfamily/Ribonuclease H"/>
    <property type="match status" value="1"/>
</dbReference>
<evidence type="ECO:0000256" key="3">
    <source>
        <dbReference type="ARBA" id="ARBA00022722"/>
    </source>
</evidence>
<evidence type="ECO:0000259" key="7">
    <source>
        <dbReference type="PROSITE" id="PS50994"/>
    </source>
</evidence>
<dbReference type="GO" id="GO:0003964">
    <property type="term" value="F:RNA-directed DNA polymerase activity"/>
    <property type="evidence" value="ECO:0007669"/>
    <property type="project" value="UniProtKB-KW"/>
</dbReference>
<keyword evidence="2" id="KW-0548">Nucleotidyltransferase</keyword>
<dbReference type="GO" id="GO:0004519">
    <property type="term" value="F:endonuclease activity"/>
    <property type="evidence" value="ECO:0007669"/>
    <property type="project" value="UniProtKB-KW"/>
</dbReference>
<evidence type="ECO:0000256" key="5">
    <source>
        <dbReference type="ARBA" id="ARBA00022801"/>
    </source>
</evidence>
<evidence type="ECO:0000256" key="6">
    <source>
        <dbReference type="ARBA" id="ARBA00022918"/>
    </source>
</evidence>
<evidence type="ECO:0000313" key="8">
    <source>
        <dbReference type="EMBL" id="SPT19417.1"/>
    </source>
</evidence>
<accession>A0A7H4LLC9</accession>
<dbReference type="InterPro" id="IPR012337">
    <property type="entry name" value="RNaseH-like_sf"/>
</dbReference>
<keyword evidence="6" id="KW-0695">RNA-directed DNA polymerase</keyword>
<dbReference type="InterPro" id="IPR001584">
    <property type="entry name" value="Integrase_cat-core"/>
</dbReference>
<protein>
    <recommendedName>
        <fullName evidence="7">Integrase catalytic domain-containing protein</fullName>
    </recommendedName>
</protein>
<organism evidence="8 9">
    <name type="scientific">Triticum aestivum</name>
    <name type="common">Wheat</name>
    <dbReference type="NCBI Taxonomy" id="4565"/>
    <lineage>
        <taxon>Eukaryota</taxon>
        <taxon>Viridiplantae</taxon>
        <taxon>Streptophyta</taxon>
        <taxon>Embryophyta</taxon>
        <taxon>Tracheophyta</taxon>
        <taxon>Spermatophyta</taxon>
        <taxon>Magnoliopsida</taxon>
        <taxon>Liliopsida</taxon>
        <taxon>Poales</taxon>
        <taxon>Poaceae</taxon>
        <taxon>BOP clade</taxon>
        <taxon>Pooideae</taxon>
        <taxon>Triticodae</taxon>
        <taxon>Triticeae</taxon>
        <taxon>Triticinae</taxon>
        <taxon>Triticum</taxon>
    </lineage>
</organism>
<keyword evidence="4" id="KW-0255">Endonuclease</keyword>
<dbReference type="GO" id="GO:0016787">
    <property type="term" value="F:hydrolase activity"/>
    <property type="evidence" value="ECO:0007669"/>
    <property type="project" value="UniProtKB-KW"/>
</dbReference>
<dbReference type="SUPFAM" id="SSF53098">
    <property type="entry name" value="Ribonuclease H-like"/>
    <property type="match status" value="1"/>
</dbReference>